<keyword evidence="2" id="KW-1185">Reference proteome</keyword>
<name>A0A1I3ZUR5_9GAMM</name>
<dbReference type="EMBL" id="FOSH01000012">
    <property type="protein sequence ID" value="SFK47677.1"/>
    <property type="molecule type" value="Genomic_DNA"/>
</dbReference>
<evidence type="ECO:0000313" key="1">
    <source>
        <dbReference type="EMBL" id="SFK47677.1"/>
    </source>
</evidence>
<dbReference type="Proteomes" id="UP000198924">
    <property type="component" value="Unassembled WGS sequence"/>
</dbReference>
<reference evidence="2" key="1">
    <citation type="submission" date="2016-10" db="EMBL/GenBank/DDBJ databases">
        <authorList>
            <person name="Varghese N."/>
            <person name="Submissions S."/>
        </authorList>
    </citation>
    <scope>NUCLEOTIDE SEQUENCE [LARGE SCALE GENOMIC DNA]</scope>
    <source>
        <strain evidence="2">DSM 11578</strain>
    </source>
</reference>
<dbReference type="RefSeq" id="WP_091714433.1">
    <property type="nucleotide sequence ID" value="NZ_FOSH01000012.1"/>
</dbReference>
<dbReference type="STRING" id="45496.SAMN04488079_11229"/>
<proteinExistence type="predicted"/>
<dbReference type="OrthoDB" id="5822620at2"/>
<sequence length="92" mass="11014">MKVRKTKKWLAENDHLIHATMQKVSSHVQREEGEWVLNTITIEGQDIPYKYKRQRRYKSLKGARVDIVYYPDKEVIARMTFEYMKVVKIALS</sequence>
<protein>
    <submittedName>
        <fullName evidence="1">Uncharacterized protein</fullName>
    </submittedName>
</protein>
<accession>A0A1I3ZUR5</accession>
<gene>
    <name evidence="1" type="ORF">SAMN04488079_11229</name>
</gene>
<evidence type="ECO:0000313" key="2">
    <source>
        <dbReference type="Proteomes" id="UP000198924"/>
    </source>
</evidence>
<dbReference type="AlphaFoldDB" id="A0A1I3ZUR5"/>
<organism evidence="1 2">
    <name type="scientific">Methylophaga sulfidovorans</name>
    <dbReference type="NCBI Taxonomy" id="45496"/>
    <lineage>
        <taxon>Bacteria</taxon>
        <taxon>Pseudomonadati</taxon>
        <taxon>Pseudomonadota</taxon>
        <taxon>Gammaproteobacteria</taxon>
        <taxon>Thiotrichales</taxon>
        <taxon>Piscirickettsiaceae</taxon>
        <taxon>Methylophaga</taxon>
    </lineage>
</organism>